<gene>
    <name evidence="2" type="ORF">MERR_LOCUS45388</name>
</gene>
<evidence type="ECO:0000313" key="3">
    <source>
        <dbReference type="Proteomes" id="UP000467841"/>
    </source>
</evidence>
<evidence type="ECO:0000313" key="2">
    <source>
        <dbReference type="EMBL" id="CAA7058152.1"/>
    </source>
</evidence>
<feature type="region of interest" description="Disordered" evidence="1">
    <location>
        <begin position="614"/>
        <end position="633"/>
    </location>
</feature>
<feature type="region of interest" description="Disordered" evidence="1">
    <location>
        <begin position="1"/>
        <end position="52"/>
    </location>
</feature>
<evidence type="ECO:0000256" key="1">
    <source>
        <dbReference type="SAM" id="MobiDB-lite"/>
    </source>
</evidence>
<dbReference type="EMBL" id="CACVBM020001718">
    <property type="protein sequence ID" value="CAA7058152.1"/>
    <property type="molecule type" value="Genomic_DNA"/>
</dbReference>
<feature type="region of interest" description="Disordered" evidence="1">
    <location>
        <begin position="570"/>
        <end position="603"/>
    </location>
</feature>
<feature type="compositionally biased region" description="Polar residues" evidence="1">
    <location>
        <begin position="184"/>
        <end position="199"/>
    </location>
</feature>
<proteinExistence type="predicted"/>
<organism evidence="2 3">
    <name type="scientific">Microthlaspi erraticum</name>
    <dbReference type="NCBI Taxonomy" id="1685480"/>
    <lineage>
        <taxon>Eukaryota</taxon>
        <taxon>Viridiplantae</taxon>
        <taxon>Streptophyta</taxon>
        <taxon>Embryophyta</taxon>
        <taxon>Tracheophyta</taxon>
        <taxon>Spermatophyta</taxon>
        <taxon>Magnoliopsida</taxon>
        <taxon>eudicotyledons</taxon>
        <taxon>Gunneridae</taxon>
        <taxon>Pentapetalae</taxon>
        <taxon>rosids</taxon>
        <taxon>malvids</taxon>
        <taxon>Brassicales</taxon>
        <taxon>Brassicaceae</taxon>
        <taxon>Coluteocarpeae</taxon>
        <taxon>Microthlaspi</taxon>
    </lineage>
</organism>
<feature type="region of interest" description="Disordered" evidence="1">
    <location>
        <begin position="178"/>
        <end position="211"/>
    </location>
</feature>
<name>A0A6D2KUJ2_9BRAS</name>
<protein>
    <recommendedName>
        <fullName evidence="4">Retrotransposon gag domain-containing protein</fullName>
    </recommendedName>
</protein>
<reference evidence="2" key="1">
    <citation type="submission" date="2020-01" db="EMBL/GenBank/DDBJ databases">
        <authorList>
            <person name="Mishra B."/>
        </authorList>
    </citation>
    <scope>NUCLEOTIDE SEQUENCE [LARGE SCALE GENOMIC DNA]</scope>
</reference>
<keyword evidence="3" id="KW-1185">Reference proteome</keyword>
<evidence type="ECO:0008006" key="4">
    <source>
        <dbReference type="Google" id="ProtNLM"/>
    </source>
</evidence>
<dbReference type="AlphaFoldDB" id="A0A6D2KUJ2"/>
<accession>A0A6D2KUJ2</accession>
<sequence>MDSVLSNSQGARSQSQIPSDQITSDVSSAKTADTSKNPITSPTGSSQTASRSSVLIDPVITSAAANSNVPARVKPSVINLVTPVTAENSILPNQISHAIEKPHLRVRVKSKDFPITSTPISRKSPTQTVSTSFALARPNPDDQARIKRMLTDLINTIRPKNQAPLRAHVFQTLVPPMSSPMSSLNIPDSSKSEIGSQPTERLPSPPPKLSRIEPTIFRWPETMASNSSLQAMSQLKNQSDEILSSQLPATARTVVNGNYQQFPATNDLVDRAQFHRANDPTDLARLTKANSSSNQALSHPISTNRIPVDPRNLLDRESFERFQVQTNLAFWQANSTFNQTMSLIPDIDKVIRETQQTPFSSRIANTCLRDTYKLRIPEYSGNSDPRAYIRALYLEILRAQFSPEEIEAACCQLFVENLAGPAKKCFGSRSLEAFSSSKRITSIYVNRFKAIIAKIENPNEAVALLAFRNNLWYKSKFREELIVRPPVSLDDALRCASTFATFEEEINLLLERHRKGRLPQHSLSFANPSSDLEKFCEHHQIYGHSTDECRARAKELAKKQRAEAKMEKAISPHLTITTKHPEKGNAKSESSQESPLSHKKRFDSTLVFRELSSRRSSMTLAVTRPPAPKDSEL</sequence>
<dbReference type="Proteomes" id="UP000467841">
    <property type="component" value="Unassembled WGS sequence"/>
</dbReference>
<comment type="caution">
    <text evidence="2">The sequence shown here is derived from an EMBL/GenBank/DDBJ whole genome shotgun (WGS) entry which is preliminary data.</text>
</comment>